<keyword evidence="2" id="KW-1185">Reference proteome</keyword>
<sequence>MGEMTSQEIDDLAYLTQKYGGTFRKVTPRPLGVVLPDGSIGVRFIPIKDGLVVSEHDKPDRVWAECAANETANS</sequence>
<dbReference type="EMBL" id="WHSC02000001">
    <property type="protein sequence ID" value="MDO6120376.1"/>
    <property type="molecule type" value="Genomic_DNA"/>
</dbReference>
<evidence type="ECO:0000313" key="2">
    <source>
        <dbReference type="Proteomes" id="UP001177080"/>
    </source>
</evidence>
<reference evidence="1" key="1">
    <citation type="submission" date="2022-04" db="EMBL/GenBank/DDBJ databases">
        <title>Shinella lacus sp. nov., a novel member of the genus Shinella from water.</title>
        <authorList>
            <person name="Deng Y."/>
        </authorList>
    </citation>
    <scope>NUCLEOTIDE SEQUENCE</scope>
    <source>
        <strain evidence="1">JCM 31239</strain>
    </source>
</reference>
<protein>
    <submittedName>
        <fullName evidence="1">Uncharacterized protein</fullName>
    </submittedName>
</protein>
<gene>
    <name evidence="1" type="ORF">GB928_004195</name>
</gene>
<dbReference type="RefSeq" id="WP_244758751.1">
    <property type="nucleotide sequence ID" value="NZ_JALJCJ010000001.1"/>
</dbReference>
<proteinExistence type="predicted"/>
<comment type="caution">
    <text evidence="1">The sequence shown here is derived from an EMBL/GenBank/DDBJ whole genome shotgun (WGS) entry which is preliminary data.</text>
</comment>
<evidence type="ECO:0000313" key="1">
    <source>
        <dbReference type="EMBL" id="MDO6120376.1"/>
    </source>
</evidence>
<accession>A0ABT8X9M8</accession>
<name>A0ABT8X9M8_9HYPH</name>
<organism evidence="1 2">
    <name type="scientific">Shinella curvata</name>
    <dbReference type="NCBI Taxonomy" id="1817964"/>
    <lineage>
        <taxon>Bacteria</taxon>
        <taxon>Pseudomonadati</taxon>
        <taxon>Pseudomonadota</taxon>
        <taxon>Alphaproteobacteria</taxon>
        <taxon>Hyphomicrobiales</taxon>
        <taxon>Rhizobiaceae</taxon>
        <taxon>Shinella</taxon>
    </lineage>
</organism>
<dbReference type="Proteomes" id="UP001177080">
    <property type="component" value="Unassembled WGS sequence"/>
</dbReference>